<proteinExistence type="predicted"/>
<name>A0A5N5JR02_9ROSI</name>
<feature type="compositionally biased region" description="Polar residues" evidence="5">
    <location>
        <begin position="530"/>
        <end position="547"/>
    </location>
</feature>
<dbReference type="EMBL" id="VDCV01000016">
    <property type="protein sequence ID" value="KAB5519505.1"/>
    <property type="molecule type" value="Genomic_DNA"/>
</dbReference>
<evidence type="ECO:0000256" key="4">
    <source>
        <dbReference type="ARBA" id="ARBA00023242"/>
    </source>
</evidence>
<keyword evidence="1" id="KW-0805">Transcription regulation</keyword>
<dbReference type="InterPro" id="IPR036093">
    <property type="entry name" value="NAC_dom_sf"/>
</dbReference>
<feature type="region of interest" description="Disordered" evidence="5">
    <location>
        <begin position="431"/>
        <end position="482"/>
    </location>
</feature>
<dbReference type="Proteomes" id="UP000326939">
    <property type="component" value="Chromosome 16"/>
</dbReference>
<keyword evidence="2" id="KW-0238">DNA-binding</keyword>
<sequence length="712" mass="79467">MLNGSNFKSWKDNLLIVLGVIELDLTLRIDSPPPLKNESTFDEKRDMESIEKRFVKNKKVKIGTLLTSLISMKYKGKGSGFLSGYDNLYLIDIIASFNESLQLSTRGFMFGRARFHIVLGMESILHLDSTGFRKLMMAMFLWLLEGVKKRYNLKPKETISERDVGCGHHKKRVSTMEQNNGRSGMPSSSDSSGKKMKVAGSNYESNSNDIQFGANILNNASSCMFPDRFSPPNNAMIAPYSPPNFVNRLYQPQHRVNGDDGNYIDPYFRTFPPGIRFCPRDEELVLYYLLKKIRNEPLPKNRIHEVNIYDYHPKTLAEKYKLFQEDAWYFFTTRLKKYPKGKIPDRGVPGGFWKPTGSPDKVPAKHSNIAIERRSLDFYEGKGDTGRRTEWKMHEYYPKTDDNVSSTNTEGMRLNDCVLCRIYLKGGKQQAEAKTTCNNKSRNDGNTVSHGSADSRNDDHTSSDNINSQQPANHGASASDTTEVYDETQAFYDYSMDQRWYADSSNQILASMDPAMYTLPDSRNDDHTSSDNINSQQPANRGASASDTIEVYDETQAFYDYSMDQRCYADSSNQILASMDPAMFAFPDAIEGASRGFSQSVAFAGPSSSTPLTMNVAGMINGPSFSMPLTMHGAGLNGATSSMPLTMHVAGLNGATSSMHGAGLNGPNSSKPPTTLPGNTMDADDHLVDLDSLLDDAFNDDDIARILESFQQ</sequence>
<evidence type="ECO:0000256" key="3">
    <source>
        <dbReference type="ARBA" id="ARBA00023163"/>
    </source>
</evidence>
<dbReference type="PANTHER" id="PTHR31719:SF193">
    <property type="entry name" value="NAC DOMAIN-CONTAINING PROTEIN"/>
    <property type="match status" value="1"/>
</dbReference>
<dbReference type="Gene3D" id="2.170.150.80">
    <property type="entry name" value="NAC domain"/>
    <property type="match status" value="1"/>
</dbReference>
<dbReference type="PANTHER" id="PTHR31719">
    <property type="entry name" value="NAC TRANSCRIPTION FACTOR 56"/>
    <property type="match status" value="1"/>
</dbReference>
<comment type="caution">
    <text evidence="7">The sequence shown here is derived from an EMBL/GenBank/DDBJ whole genome shotgun (WGS) entry which is preliminary data.</text>
</comment>
<accession>A0A5N5JR02</accession>
<keyword evidence="8" id="KW-1185">Reference proteome</keyword>
<dbReference type="GO" id="GO:0003677">
    <property type="term" value="F:DNA binding"/>
    <property type="evidence" value="ECO:0007669"/>
    <property type="project" value="UniProtKB-KW"/>
</dbReference>
<dbReference type="GO" id="GO:0006355">
    <property type="term" value="P:regulation of DNA-templated transcription"/>
    <property type="evidence" value="ECO:0007669"/>
    <property type="project" value="InterPro"/>
</dbReference>
<dbReference type="SUPFAM" id="SSF101941">
    <property type="entry name" value="NAC domain"/>
    <property type="match status" value="1"/>
</dbReference>
<feature type="compositionally biased region" description="Basic and acidic residues" evidence="5">
    <location>
        <begin position="453"/>
        <end position="462"/>
    </location>
</feature>
<dbReference type="AlphaFoldDB" id="A0A5N5JR02"/>
<dbReference type="Pfam" id="PF02365">
    <property type="entry name" value="NAM"/>
    <property type="match status" value="1"/>
</dbReference>
<feature type="region of interest" description="Disordered" evidence="5">
    <location>
        <begin position="172"/>
        <end position="200"/>
    </location>
</feature>
<dbReference type="InterPro" id="IPR003441">
    <property type="entry name" value="NAC-dom"/>
</dbReference>
<evidence type="ECO:0000313" key="8">
    <source>
        <dbReference type="Proteomes" id="UP000326939"/>
    </source>
</evidence>
<protein>
    <recommendedName>
        <fullName evidence="6">NAC domain-containing protein</fullName>
    </recommendedName>
</protein>
<keyword evidence="4" id="KW-0539">Nucleus</keyword>
<feature type="compositionally biased region" description="Polar residues" evidence="5">
    <location>
        <begin position="432"/>
        <end position="452"/>
    </location>
</feature>
<organism evidence="7 8">
    <name type="scientific">Salix brachista</name>
    <dbReference type="NCBI Taxonomy" id="2182728"/>
    <lineage>
        <taxon>Eukaryota</taxon>
        <taxon>Viridiplantae</taxon>
        <taxon>Streptophyta</taxon>
        <taxon>Embryophyta</taxon>
        <taxon>Tracheophyta</taxon>
        <taxon>Spermatophyta</taxon>
        <taxon>Magnoliopsida</taxon>
        <taxon>eudicotyledons</taxon>
        <taxon>Gunneridae</taxon>
        <taxon>Pentapetalae</taxon>
        <taxon>rosids</taxon>
        <taxon>fabids</taxon>
        <taxon>Malpighiales</taxon>
        <taxon>Salicaceae</taxon>
        <taxon>Saliceae</taxon>
        <taxon>Salix</taxon>
    </lineage>
</organism>
<evidence type="ECO:0000256" key="2">
    <source>
        <dbReference type="ARBA" id="ARBA00023125"/>
    </source>
</evidence>
<dbReference type="PROSITE" id="PS51005">
    <property type="entry name" value="NAC"/>
    <property type="match status" value="1"/>
</dbReference>
<feature type="compositionally biased region" description="Polar residues" evidence="5">
    <location>
        <begin position="463"/>
        <end position="482"/>
    </location>
</feature>
<evidence type="ECO:0000313" key="7">
    <source>
        <dbReference type="EMBL" id="KAB5519505.1"/>
    </source>
</evidence>
<evidence type="ECO:0000259" key="6">
    <source>
        <dbReference type="PROSITE" id="PS51005"/>
    </source>
</evidence>
<feature type="domain" description="NAC" evidence="6">
    <location>
        <begin position="271"/>
        <end position="425"/>
    </location>
</feature>
<gene>
    <name evidence="7" type="ORF">DKX38_023824</name>
</gene>
<reference evidence="8" key="1">
    <citation type="journal article" date="2019" name="Gigascience">
        <title>De novo genome assembly of the endangered Acer yangbiense, a plant species with extremely small populations endemic to Yunnan Province, China.</title>
        <authorList>
            <person name="Yang J."/>
            <person name="Wariss H.M."/>
            <person name="Tao L."/>
            <person name="Zhang R."/>
            <person name="Yun Q."/>
            <person name="Hollingsworth P."/>
            <person name="Dao Z."/>
            <person name="Luo G."/>
            <person name="Guo H."/>
            <person name="Ma Y."/>
            <person name="Sun W."/>
        </authorList>
    </citation>
    <scope>NUCLEOTIDE SEQUENCE [LARGE SCALE GENOMIC DNA]</scope>
    <source>
        <strain evidence="8">cv. br00</strain>
    </source>
</reference>
<feature type="region of interest" description="Disordered" evidence="5">
    <location>
        <begin position="516"/>
        <end position="547"/>
    </location>
</feature>
<keyword evidence="3" id="KW-0804">Transcription</keyword>
<evidence type="ECO:0000256" key="1">
    <source>
        <dbReference type="ARBA" id="ARBA00023015"/>
    </source>
</evidence>
<evidence type="ECO:0000256" key="5">
    <source>
        <dbReference type="SAM" id="MobiDB-lite"/>
    </source>
</evidence>